<dbReference type="GO" id="GO:0047355">
    <property type="term" value="F:CDP-glycerol glycerophosphotransferase activity"/>
    <property type="evidence" value="ECO:0007669"/>
    <property type="project" value="InterPro"/>
</dbReference>
<proteinExistence type="inferred from homology"/>
<dbReference type="InterPro" id="IPR007554">
    <property type="entry name" value="Glycerophosphate_synth"/>
</dbReference>
<evidence type="ECO:0000313" key="7">
    <source>
        <dbReference type="EMBL" id="TDW13948.1"/>
    </source>
</evidence>
<dbReference type="Gene3D" id="3.40.50.12580">
    <property type="match status" value="1"/>
</dbReference>
<gene>
    <name evidence="7" type="ORF">EDD63_1419</name>
</gene>
<keyword evidence="6" id="KW-0472">Membrane</keyword>
<dbReference type="Gene3D" id="3.40.50.11820">
    <property type="match status" value="1"/>
</dbReference>
<dbReference type="PANTHER" id="PTHR37316">
    <property type="entry name" value="TEICHOIC ACID GLYCEROL-PHOSPHATE PRIMASE"/>
    <property type="match status" value="1"/>
</dbReference>
<evidence type="ECO:0000256" key="3">
    <source>
        <dbReference type="ARBA" id="ARBA00022475"/>
    </source>
</evidence>
<evidence type="ECO:0000256" key="2">
    <source>
        <dbReference type="ARBA" id="ARBA00010488"/>
    </source>
</evidence>
<dbReference type="InterPro" id="IPR043148">
    <property type="entry name" value="TagF_C"/>
</dbReference>
<dbReference type="AlphaFoldDB" id="A0A4R7ZCX0"/>
<evidence type="ECO:0000313" key="8">
    <source>
        <dbReference type="Proteomes" id="UP000294743"/>
    </source>
</evidence>
<organism evidence="7 8">
    <name type="scientific">Breznakia blatticola</name>
    <dbReference type="NCBI Taxonomy" id="1754012"/>
    <lineage>
        <taxon>Bacteria</taxon>
        <taxon>Bacillati</taxon>
        <taxon>Bacillota</taxon>
        <taxon>Erysipelotrichia</taxon>
        <taxon>Erysipelotrichales</taxon>
        <taxon>Erysipelotrichaceae</taxon>
        <taxon>Breznakia</taxon>
    </lineage>
</organism>
<comment type="similarity">
    <text evidence="2">Belongs to the CDP-glycerol glycerophosphotransferase family.</text>
</comment>
<dbReference type="RefSeq" id="WP_166667608.1">
    <property type="nucleotide sequence ID" value="NZ_SODD01000041.1"/>
</dbReference>
<keyword evidence="4 7" id="KW-0808">Transferase</keyword>
<dbReference type="InterPro" id="IPR051612">
    <property type="entry name" value="Teichoic_Acid_Biosynth"/>
</dbReference>
<evidence type="ECO:0000256" key="4">
    <source>
        <dbReference type="ARBA" id="ARBA00022679"/>
    </source>
</evidence>
<dbReference type="PANTHER" id="PTHR37316:SF3">
    <property type="entry name" value="TEICHOIC ACID GLYCEROL-PHOSPHATE TRANSFERASE"/>
    <property type="match status" value="1"/>
</dbReference>
<accession>A0A4R7ZCX0</accession>
<dbReference type="Proteomes" id="UP000294743">
    <property type="component" value="Unassembled WGS sequence"/>
</dbReference>
<name>A0A4R7ZCX0_9FIRM</name>
<dbReference type="InterPro" id="IPR043149">
    <property type="entry name" value="TagF_N"/>
</dbReference>
<evidence type="ECO:0000256" key="6">
    <source>
        <dbReference type="ARBA" id="ARBA00023136"/>
    </source>
</evidence>
<keyword evidence="3" id="KW-1003">Cell membrane</keyword>
<comment type="subcellular location">
    <subcellularLocation>
        <location evidence="1">Cell membrane</location>
        <topology evidence="1">Peripheral membrane protein</topology>
    </subcellularLocation>
</comment>
<evidence type="ECO:0000256" key="1">
    <source>
        <dbReference type="ARBA" id="ARBA00004202"/>
    </source>
</evidence>
<keyword evidence="5" id="KW-0777">Teichoic acid biosynthesis</keyword>
<keyword evidence="8" id="KW-1185">Reference proteome</keyword>
<dbReference type="Pfam" id="PF04464">
    <property type="entry name" value="Glyphos_transf"/>
    <property type="match status" value="1"/>
</dbReference>
<dbReference type="GO" id="GO:0019350">
    <property type="term" value="P:teichoic acid biosynthetic process"/>
    <property type="evidence" value="ECO:0007669"/>
    <property type="project" value="UniProtKB-KW"/>
</dbReference>
<protein>
    <submittedName>
        <fullName evidence="7">CDP-glycerol:poly(Glycerophosphate) glycerophosphotransferase</fullName>
    </submittedName>
</protein>
<dbReference type="GO" id="GO:0005886">
    <property type="term" value="C:plasma membrane"/>
    <property type="evidence" value="ECO:0007669"/>
    <property type="project" value="UniProtKB-SubCell"/>
</dbReference>
<sequence length="389" mass="46213">MIYIKIIIQSICFFCSKVISILFSVCEIKGNKVFFYSYRGNKYADNQRSFTEYYLEKGENDLEIVWGYRNDATRDSIPEGVKKVKMISFKYFYHLYTSRFISTNQRISFLDFISKRHGQVYIQTWHASAALKKIEVDALRDLPEIYVREAKRDSKMTDLIISGSRQYSEVYKNKFWYNGPLLEIGTMRNDVLFKDNNTRVKIIKQKLQIPLNQKVVLYAPTFRNNPDLSINFDFDYGMNYEMISEAFEKMIGENIILVKQHPNLKNHKLTETKWSRDITDYQDIQELLLIADVLVTDYSSVLFDFILMKKPLFIYASDFDTYSRDFMVDLNEMPCSISRNNEQLKESILIFNDKEYLDRLYDFDKKHIGTFETGNANKDFYKYLKKNIN</sequence>
<dbReference type="EMBL" id="SODD01000041">
    <property type="protein sequence ID" value="TDW13948.1"/>
    <property type="molecule type" value="Genomic_DNA"/>
</dbReference>
<reference evidence="7 8" key="1">
    <citation type="submission" date="2019-03" db="EMBL/GenBank/DDBJ databases">
        <title>Genomic Encyclopedia of Type Strains, Phase IV (KMG-IV): sequencing the most valuable type-strain genomes for metagenomic binning, comparative biology and taxonomic classification.</title>
        <authorList>
            <person name="Goeker M."/>
        </authorList>
    </citation>
    <scope>NUCLEOTIDE SEQUENCE [LARGE SCALE GENOMIC DNA]</scope>
    <source>
        <strain evidence="7 8">DSM 28867</strain>
    </source>
</reference>
<evidence type="ECO:0000256" key="5">
    <source>
        <dbReference type="ARBA" id="ARBA00022944"/>
    </source>
</evidence>
<dbReference type="SUPFAM" id="SSF53756">
    <property type="entry name" value="UDP-Glycosyltransferase/glycogen phosphorylase"/>
    <property type="match status" value="1"/>
</dbReference>
<comment type="caution">
    <text evidence="7">The sequence shown here is derived from an EMBL/GenBank/DDBJ whole genome shotgun (WGS) entry which is preliminary data.</text>
</comment>